<dbReference type="Proteomes" id="UP000054538">
    <property type="component" value="Unassembled WGS sequence"/>
</dbReference>
<proteinExistence type="predicted"/>
<dbReference type="STRING" id="930991.A0A0D0DCD7"/>
<accession>A0A0D0DCD7</accession>
<evidence type="ECO:0000313" key="2">
    <source>
        <dbReference type="Proteomes" id="UP000054538"/>
    </source>
</evidence>
<dbReference type="HOGENOM" id="CLU_138694_0_0_1"/>
<gene>
    <name evidence="1" type="ORF">PAXRUDRAFT_155117</name>
</gene>
<dbReference type="EMBL" id="KN825721">
    <property type="protein sequence ID" value="KIK81851.1"/>
    <property type="molecule type" value="Genomic_DNA"/>
</dbReference>
<protein>
    <submittedName>
        <fullName evidence="1">Uncharacterized protein</fullName>
    </submittedName>
</protein>
<evidence type="ECO:0000313" key="1">
    <source>
        <dbReference type="EMBL" id="KIK81851.1"/>
    </source>
</evidence>
<dbReference type="AlphaFoldDB" id="A0A0D0DCD7"/>
<organism evidence="1 2">
    <name type="scientific">Paxillus rubicundulus Ve08.2h10</name>
    <dbReference type="NCBI Taxonomy" id="930991"/>
    <lineage>
        <taxon>Eukaryota</taxon>
        <taxon>Fungi</taxon>
        <taxon>Dikarya</taxon>
        <taxon>Basidiomycota</taxon>
        <taxon>Agaricomycotina</taxon>
        <taxon>Agaricomycetes</taxon>
        <taxon>Agaricomycetidae</taxon>
        <taxon>Boletales</taxon>
        <taxon>Paxilineae</taxon>
        <taxon>Paxillaceae</taxon>
        <taxon>Paxillus</taxon>
    </lineage>
</organism>
<keyword evidence="2" id="KW-1185">Reference proteome</keyword>
<reference evidence="1 2" key="1">
    <citation type="submission" date="2014-04" db="EMBL/GenBank/DDBJ databases">
        <authorList>
            <consortium name="DOE Joint Genome Institute"/>
            <person name="Kuo A."/>
            <person name="Kohler A."/>
            <person name="Jargeat P."/>
            <person name="Nagy L.G."/>
            <person name="Floudas D."/>
            <person name="Copeland A."/>
            <person name="Barry K.W."/>
            <person name="Cichocki N."/>
            <person name="Veneault-Fourrey C."/>
            <person name="LaButti K."/>
            <person name="Lindquist E.A."/>
            <person name="Lipzen A."/>
            <person name="Lundell T."/>
            <person name="Morin E."/>
            <person name="Murat C."/>
            <person name="Sun H."/>
            <person name="Tunlid A."/>
            <person name="Henrissat B."/>
            <person name="Grigoriev I.V."/>
            <person name="Hibbett D.S."/>
            <person name="Martin F."/>
            <person name="Nordberg H.P."/>
            <person name="Cantor M.N."/>
            <person name="Hua S.X."/>
        </authorList>
    </citation>
    <scope>NUCLEOTIDE SEQUENCE [LARGE SCALE GENOMIC DNA]</scope>
    <source>
        <strain evidence="1 2">Ve08.2h10</strain>
    </source>
</reference>
<sequence length="138" mass="15709">MVNIILTGPSHLLTWTQQGKNTQEVIPPVEWHTTWSVAASTQQLNTTHGHPNYRFYQGKTFITVDGDNPQVNRHVIWQLDEDPVKLYIGKVVEILIPTDSCVTLHVLITQLEFQPQLHTELHTPCLKLPEPKTNGTQI</sequence>
<reference evidence="2" key="2">
    <citation type="submission" date="2015-01" db="EMBL/GenBank/DDBJ databases">
        <title>Evolutionary Origins and Diversification of the Mycorrhizal Mutualists.</title>
        <authorList>
            <consortium name="DOE Joint Genome Institute"/>
            <consortium name="Mycorrhizal Genomics Consortium"/>
            <person name="Kohler A."/>
            <person name="Kuo A."/>
            <person name="Nagy L.G."/>
            <person name="Floudas D."/>
            <person name="Copeland A."/>
            <person name="Barry K.W."/>
            <person name="Cichocki N."/>
            <person name="Veneault-Fourrey C."/>
            <person name="LaButti K."/>
            <person name="Lindquist E.A."/>
            <person name="Lipzen A."/>
            <person name="Lundell T."/>
            <person name="Morin E."/>
            <person name="Murat C."/>
            <person name="Riley R."/>
            <person name="Ohm R."/>
            <person name="Sun H."/>
            <person name="Tunlid A."/>
            <person name="Henrissat B."/>
            <person name="Grigoriev I.V."/>
            <person name="Hibbett D.S."/>
            <person name="Martin F."/>
        </authorList>
    </citation>
    <scope>NUCLEOTIDE SEQUENCE [LARGE SCALE GENOMIC DNA]</scope>
    <source>
        <strain evidence="2">Ve08.2h10</strain>
    </source>
</reference>
<name>A0A0D0DCD7_9AGAM</name>
<dbReference type="InParanoid" id="A0A0D0DCD7"/>